<comment type="caution">
    <text evidence="1">The sequence shown here is derived from an EMBL/GenBank/DDBJ whole genome shotgun (WGS) entry which is preliminary data.</text>
</comment>
<organism evidence="1">
    <name type="scientific">marine sediment metagenome</name>
    <dbReference type="NCBI Taxonomy" id="412755"/>
    <lineage>
        <taxon>unclassified sequences</taxon>
        <taxon>metagenomes</taxon>
        <taxon>ecological metagenomes</taxon>
    </lineage>
</organism>
<name>A0A0F9RM51_9ZZZZ</name>
<proteinExistence type="predicted"/>
<dbReference type="SUPFAM" id="SSF53335">
    <property type="entry name" value="S-adenosyl-L-methionine-dependent methyltransferases"/>
    <property type="match status" value="1"/>
</dbReference>
<dbReference type="Gene3D" id="3.40.50.150">
    <property type="entry name" value="Vaccinia Virus protein VP39"/>
    <property type="match status" value="1"/>
</dbReference>
<dbReference type="AlphaFoldDB" id="A0A0F9RM51"/>
<evidence type="ECO:0000313" key="1">
    <source>
        <dbReference type="EMBL" id="KKN57650.1"/>
    </source>
</evidence>
<dbReference type="CDD" id="cd02440">
    <property type="entry name" value="AdoMet_MTases"/>
    <property type="match status" value="1"/>
</dbReference>
<dbReference type="PANTHER" id="PTHR43861">
    <property type="entry name" value="TRANS-ACONITATE 2-METHYLTRANSFERASE-RELATED"/>
    <property type="match status" value="1"/>
</dbReference>
<dbReference type="EMBL" id="LAZR01000795">
    <property type="protein sequence ID" value="KKN57650.1"/>
    <property type="molecule type" value="Genomic_DNA"/>
</dbReference>
<reference evidence="1" key="1">
    <citation type="journal article" date="2015" name="Nature">
        <title>Complex archaea that bridge the gap between prokaryotes and eukaryotes.</title>
        <authorList>
            <person name="Spang A."/>
            <person name="Saw J.H."/>
            <person name="Jorgensen S.L."/>
            <person name="Zaremba-Niedzwiedzka K."/>
            <person name="Martijn J."/>
            <person name="Lind A.E."/>
            <person name="van Eijk R."/>
            <person name="Schleper C."/>
            <person name="Guy L."/>
            <person name="Ettema T.J."/>
        </authorList>
    </citation>
    <scope>NUCLEOTIDE SEQUENCE</scope>
</reference>
<accession>A0A0F9RM51</accession>
<evidence type="ECO:0008006" key="2">
    <source>
        <dbReference type="Google" id="ProtNLM"/>
    </source>
</evidence>
<sequence length="247" mass="29564">MIKNYNRSIRALEILAVFKLLNRKPERILDFGYGDGQITNLLYKKGYNIIGLDKTISNFKNVTKIFPEVDFRLYDGINIPFEKNSFDTIILNDIMEHVPYNLMEELIKGLKDILKPNGIIYISVSNKFSMIEPHTQVPFLTWFPRVFWKYIERVFRKKLNYNKKFIYNIVNIYPYTFKMLRLLCLKNNLKFSDFTPVYVYHKFMKLDYIGGKFIREIIKFLKRIKIINLFFHLACRCSEIVCIMANI</sequence>
<dbReference type="Pfam" id="PF13489">
    <property type="entry name" value="Methyltransf_23"/>
    <property type="match status" value="1"/>
</dbReference>
<protein>
    <recommendedName>
        <fullName evidence="2">Methyltransferase type 11 domain-containing protein</fullName>
    </recommendedName>
</protein>
<dbReference type="InterPro" id="IPR029063">
    <property type="entry name" value="SAM-dependent_MTases_sf"/>
</dbReference>
<gene>
    <name evidence="1" type="ORF">LCGC14_0560220</name>
</gene>